<evidence type="ECO:0000256" key="1">
    <source>
        <dbReference type="SAM" id="MobiDB-lite"/>
    </source>
</evidence>
<keyword evidence="4" id="KW-1185">Reference proteome</keyword>
<comment type="caution">
    <text evidence="3">The sequence shown here is derived from an EMBL/GenBank/DDBJ whole genome shotgun (WGS) entry which is preliminary data.</text>
</comment>
<feature type="region of interest" description="Disordered" evidence="1">
    <location>
        <begin position="115"/>
        <end position="134"/>
    </location>
</feature>
<dbReference type="OrthoDB" id="692254at2759"/>
<feature type="domain" description="Transposase MuDR plant" evidence="2">
    <location>
        <begin position="160"/>
        <end position="218"/>
    </location>
</feature>
<accession>A0A5J9TFB4</accession>
<reference evidence="3 4" key="1">
    <citation type="journal article" date="2019" name="Sci. Rep.">
        <title>A high-quality genome of Eragrostis curvula grass provides insights into Poaceae evolution and supports new strategies to enhance forage quality.</title>
        <authorList>
            <person name="Carballo J."/>
            <person name="Santos B.A.C.M."/>
            <person name="Zappacosta D."/>
            <person name="Garbus I."/>
            <person name="Selva J.P."/>
            <person name="Gallo C.A."/>
            <person name="Diaz A."/>
            <person name="Albertini E."/>
            <person name="Caccamo M."/>
            <person name="Echenique V."/>
        </authorList>
    </citation>
    <scope>NUCLEOTIDE SEQUENCE [LARGE SCALE GENOMIC DNA]</scope>
    <source>
        <strain evidence="4">cv. Victoria</strain>
        <tissue evidence="3">Leaf</tissue>
    </source>
</reference>
<gene>
    <name evidence="3" type="ORF">EJB05_43507</name>
</gene>
<organism evidence="3 4">
    <name type="scientific">Eragrostis curvula</name>
    <name type="common">weeping love grass</name>
    <dbReference type="NCBI Taxonomy" id="38414"/>
    <lineage>
        <taxon>Eukaryota</taxon>
        <taxon>Viridiplantae</taxon>
        <taxon>Streptophyta</taxon>
        <taxon>Embryophyta</taxon>
        <taxon>Tracheophyta</taxon>
        <taxon>Spermatophyta</taxon>
        <taxon>Magnoliopsida</taxon>
        <taxon>Liliopsida</taxon>
        <taxon>Poales</taxon>
        <taxon>Poaceae</taxon>
        <taxon>PACMAD clade</taxon>
        <taxon>Chloridoideae</taxon>
        <taxon>Eragrostideae</taxon>
        <taxon>Eragrostidinae</taxon>
        <taxon>Eragrostis</taxon>
    </lineage>
</organism>
<feature type="compositionally biased region" description="Basic residues" evidence="1">
    <location>
        <begin position="70"/>
        <end position="82"/>
    </location>
</feature>
<feature type="compositionally biased region" description="Acidic residues" evidence="1">
    <location>
        <begin position="125"/>
        <end position="134"/>
    </location>
</feature>
<dbReference type="EMBL" id="RWGY01000039">
    <property type="protein sequence ID" value="TVU10004.1"/>
    <property type="molecule type" value="Genomic_DNA"/>
</dbReference>
<dbReference type="AlphaFoldDB" id="A0A5J9TFB4"/>
<dbReference type="Gramene" id="TVU10004">
    <property type="protein sequence ID" value="TVU10004"/>
    <property type="gene ID" value="EJB05_43507"/>
</dbReference>
<dbReference type="Pfam" id="PF03108">
    <property type="entry name" value="DBD_Tnp_Mut"/>
    <property type="match status" value="1"/>
</dbReference>
<evidence type="ECO:0000313" key="4">
    <source>
        <dbReference type="Proteomes" id="UP000324897"/>
    </source>
</evidence>
<evidence type="ECO:0000259" key="2">
    <source>
        <dbReference type="Pfam" id="PF03108"/>
    </source>
</evidence>
<protein>
    <recommendedName>
        <fullName evidence="2">Transposase MuDR plant domain-containing protein</fullName>
    </recommendedName>
</protein>
<dbReference type="InterPro" id="IPR004332">
    <property type="entry name" value="Transposase_MuDR"/>
</dbReference>
<dbReference type="Proteomes" id="UP000324897">
    <property type="component" value="Chromosome 3"/>
</dbReference>
<sequence>MNLDKGVVHIIAEINDFEGPLQCSPTKRSLHPKVRERLLETPSTPSLNLDPCVEPTPLTQSTPTKERTTSTKKKVTSSKGSKKSMSDGSVGVDEEGMYFDTDSLVAMSDSSYDTDLAASSNSDIDPSDVEYDPDDDIVHEDDDDDDIPLFSYDVDDPCIDVGVVFPDVKQCREAVTHHAIINNHAFKPTRTDSDKFRAVCKRADQGCKWKFYATTSKKKYIGCKVKISGPKHTCGSVFVCF</sequence>
<proteinExistence type="predicted"/>
<evidence type="ECO:0000313" key="3">
    <source>
        <dbReference type="EMBL" id="TVU10004.1"/>
    </source>
</evidence>
<name>A0A5J9TFB4_9POAL</name>
<feature type="region of interest" description="Disordered" evidence="1">
    <location>
        <begin position="40"/>
        <end position="94"/>
    </location>
</feature>